<protein>
    <recommendedName>
        <fullName evidence="5">Erythrocyte binding protein</fullName>
    </recommendedName>
</protein>
<keyword evidence="2" id="KW-0472">Membrane</keyword>
<sequence>MGRFHEERCTAGHGADTSRRTKLLDEHHASDPADTIGGNTQVFSPSDLLDEVSDHDDKPAGQGPRHGAHKDSSTRTIKQTVIICAIVAVIIAGIYTAVTLVRRNAMEQLAVARQSCEQVQAQVKKKATAYSAYMDQDAQAAQHITAVDVTDSNTVDELTKIVTESVPQQVNCNASSVAQYKTQEDKLGDQLNWYTEHQSSLETAVANVHESHEQKRLNDACTSLASELQNAREVLNVSKDRVDNTEQWNTLSTLVDQADDLKNSDNVTKIADMTERIRQASDAVNEAYQQKLREEEEAAQARQRALEEAQRAAEKKAQEQAAKEKQKSQNSKKTQQSEKSNKK</sequence>
<dbReference type="eggNOG" id="ENOG5031K22">
    <property type="taxonomic scope" value="Bacteria"/>
</dbReference>
<keyword evidence="2" id="KW-1133">Transmembrane helix</keyword>
<evidence type="ECO:0008006" key="5">
    <source>
        <dbReference type="Google" id="ProtNLM"/>
    </source>
</evidence>
<reference evidence="3 4" key="1">
    <citation type="submission" date="2014-03" db="EMBL/GenBank/DDBJ databases">
        <title>Genomics of Bifidobacteria.</title>
        <authorList>
            <person name="Ventura M."/>
            <person name="Milani C."/>
            <person name="Lugli G.A."/>
        </authorList>
    </citation>
    <scope>NUCLEOTIDE SEQUENCE [LARGE SCALE GENOMIC DNA]</scope>
    <source>
        <strain evidence="3 4">LMG 11591</strain>
    </source>
</reference>
<evidence type="ECO:0000313" key="3">
    <source>
        <dbReference type="EMBL" id="KFI68448.1"/>
    </source>
</evidence>
<evidence type="ECO:0000256" key="2">
    <source>
        <dbReference type="SAM" id="Phobius"/>
    </source>
</evidence>
<evidence type="ECO:0000313" key="4">
    <source>
        <dbReference type="Proteomes" id="UP000029052"/>
    </source>
</evidence>
<dbReference type="AlphaFoldDB" id="A0A087BBP8"/>
<organism evidence="3 4">
    <name type="scientific">Bifidobacterium magnum</name>
    <dbReference type="NCBI Taxonomy" id="1692"/>
    <lineage>
        <taxon>Bacteria</taxon>
        <taxon>Bacillati</taxon>
        <taxon>Actinomycetota</taxon>
        <taxon>Actinomycetes</taxon>
        <taxon>Bifidobacteriales</taxon>
        <taxon>Bifidobacteriaceae</taxon>
        <taxon>Bifidobacterium</taxon>
    </lineage>
</organism>
<dbReference type="Proteomes" id="UP000029052">
    <property type="component" value="Unassembled WGS sequence"/>
</dbReference>
<gene>
    <name evidence="3" type="ORF">BMAGN_0410</name>
</gene>
<evidence type="ECO:0000256" key="1">
    <source>
        <dbReference type="SAM" id="MobiDB-lite"/>
    </source>
</evidence>
<dbReference type="EMBL" id="JGZB01000004">
    <property type="protein sequence ID" value="KFI68448.1"/>
    <property type="molecule type" value="Genomic_DNA"/>
</dbReference>
<accession>A0A087BBP8</accession>
<comment type="caution">
    <text evidence="3">The sequence shown here is derived from an EMBL/GenBank/DDBJ whole genome shotgun (WGS) entry which is preliminary data.</text>
</comment>
<feature type="region of interest" description="Disordered" evidence="1">
    <location>
        <begin position="1"/>
        <end position="73"/>
    </location>
</feature>
<proteinExistence type="predicted"/>
<feature type="transmembrane region" description="Helical" evidence="2">
    <location>
        <begin position="80"/>
        <end position="101"/>
    </location>
</feature>
<keyword evidence="2" id="KW-0812">Transmembrane</keyword>
<keyword evidence="4" id="KW-1185">Reference proteome</keyword>
<feature type="region of interest" description="Disordered" evidence="1">
    <location>
        <begin position="294"/>
        <end position="343"/>
    </location>
</feature>
<feature type="compositionally biased region" description="Basic and acidic residues" evidence="1">
    <location>
        <begin position="1"/>
        <end position="31"/>
    </location>
</feature>
<feature type="compositionally biased region" description="Basic and acidic residues" evidence="1">
    <location>
        <begin position="304"/>
        <end position="327"/>
    </location>
</feature>
<dbReference type="STRING" id="1692.BMAGN_0410"/>
<name>A0A087BBP8_9BIFI</name>